<proteinExistence type="inferred from homology"/>
<dbReference type="GO" id="GO:0016616">
    <property type="term" value="F:oxidoreductase activity, acting on the CH-OH group of donors, NAD or NADP as acceptor"/>
    <property type="evidence" value="ECO:0007669"/>
    <property type="project" value="InterPro"/>
</dbReference>
<dbReference type="InterPro" id="IPR036291">
    <property type="entry name" value="NAD(P)-bd_dom_sf"/>
</dbReference>
<sequence>MRILVTGGGGFLGSHVALRLNELGHDVTVFGRRPYHHLPDDIRQVQGDLNQAEEVAFACKDQEAVFHSGALTGIWGPREVFEKTNILGTQNIIDSCFNSGVKKLIYTSSPSVVFGESDLENVDESVPYPKQYLTSYPQTKAEAERRVIAANGNSGLLTVALRPHLIWGPQDPHLVPRILERAGQKKLIKVGNGKNLVDIIYIDNAVEGHLLALEALQPGATCAGRVYFLSDDEPVVLWDWISRLIKEMELPPISRSISYALAKKLGHGMELWYTLLGKQSEPRMTRFVAGQLAKSHFFNITAAKRDLNYRPVVSPEEGWKKMIRWFKTHPVN</sequence>
<evidence type="ECO:0000313" key="5">
    <source>
        <dbReference type="Proteomes" id="UP000594688"/>
    </source>
</evidence>
<gene>
    <name evidence="4" type="ORF">G3M70_16670</name>
</gene>
<dbReference type="SUPFAM" id="SSF51735">
    <property type="entry name" value="NAD(P)-binding Rossmann-fold domains"/>
    <property type="match status" value="1"/>
</dbReference>
<dbReference type="Gene3D" id="3.40.50.720">
    <property type="entry name" value="NAD(P)-binding Rossmann-like Domain"/>
    <property type="match status" value="1"/>
</dbReference>
<dbReference type="EMBL" id="CP048685">
    <property type="protein sequence ID" value="QPJ63419.1"/>
    <property type="molecule type" value="Genomic_DNA"/>
</dbReference>
<dbReference type="KEGG" id="nli:G3M70_16670"/>
<feature type="domain" description="3-beta hydroxysteroid dehydrogenase/isomerase" evidence="3">
    <location>
        <begin position="4"/>
        <end position="252"/>
    </location>
</feature>
<dbReference type="InterPro" id="IPR050177">
    <property type="entry name" value="Lipid_A_modif_metabolic_enz"/>
</dbReference>
<evidence type="ECO:0000259" key="3">
    <source>
        <dbReference type="Pfam" id="PF01073"/>
    </source>
</evidence>
<dbReference type="PANTHER" id="PTHR43245:SF51">
    <property type="entry name" value="SHORT CHAIN DEHYDROGENASE_REDUCTASE FAMILY 42E, MEMBER 2"/>
    <property type="match status" value="1"/>
</dbReference>
<dbReference type="GO" id="GO:0006694">
    <property type="term" value="P:steroid biosynthetic process"/>
    <property type="evidence" value="ECO:0007669"/>
    <property type="project" value="InterPro"/>
</dbReference>
<reference evidence="4 5" key="1">
    <citation type="submission" date="2020-02" db="EMBL/GenBank/DDBJ databases">
        <title>Genomic and physiological characterization of two novel Nitrospinaceae genera.</title>
        <authorList>
            <person name="Mueller A.J."/>
            <person name="Jung M.-Y."/>
            <person name="Strachan C.R."/>
            <person name="Herbold C.W."/>
            <person name="Kirkegaard R.H."/>
            <person name="Daims H."/>
        </authorList>
    </citation>
    <scope>NUCLEOTIDE SEQUENCE [LARGE SCALE GENOMIC DNA]</scope>
    <source>
        <strain evidence="4">EB</strain>
    </source>
</reference>
<name>A0A7T0BYR4_9BACT</name>
<comment type="similarity">
    <text evidence="1">Belongs to the 3-beta-HSD family.</text>
</comment>
<organism evidence="4 5">
    <name type="scientific">Candidatus Nitronauta litoralis</name>
    <dbReference type="NCBI Taxonomy" id="2705533"/>
    <lineage>
        <taxon>Bacteria</taxon>
        <taxon>Pseudomonadati</taxon>
        <taxon>Nitrospinota/Tectimicrobiota group</taxon>
        <taxon>Nitrospinota</taxon>
        <taxon>Nitrospinia</taxon>
        <taxon>Nitrospinales</taxon>
        <taxon>Nitrospinaceae</taxon>
        <taxon>Candidatus Nitronauta</taxon>
    </lineage>
</organism>
<evidence type="ECO:0000256" key="2">
    <source>
        <dbReference type="ARBA" id="ARBA00023002"/>
    </source>
</evidence>
<dbReference type="AlphaFoldDB" id="A0A7T0BYR4"/>
<keyword evidence="2" id="KW-0560">Oxidoreductase</keyword>
<dbReference type="Pfam" id="PF01073">
    <property type="entry name" value="3Beta_HSD"/>
    <property type="match status" value="1"/>
</dbReference>
<dbReference type="InterPro" id="IPR002225">
    <property type="entry name" value="3Beta_OHSteriod_DH/Estase"/>
</dbReference>
<evidence type="ECO:0000256" key="1">
    <source>
        <dbReference type="ARBA" id="ARBA00009219"/>
    </source>
</evidence>
<evidence type="ECO:0000313" key="4">
    <source>
        <dbReference type="EMBL" id="QPJ63419.1"/>
    </source>
</evidence>
<protein>
    <submittedName>
        <fullName evidence="4">NAD-dependent epimerase/dehydratase family protein</fullName>
    </submittedName>
</protein>
<dbReference type="PANTHER" id="PTHR43245">
    <property type="entry name" value="BIFUNCTIONAL POLYMYXIN RESISTANCE PROTEIN ARNA"/>
    <property type="match status" value="1"/>
</dbReference>
<dbReference type="Proteomes" id="UP000594688">
    <property type="component" value="Chromosome"/>
</dbReference>
<accession>A0A7T0BYR4</accession>